<dbReference type="Gene3D" id="1.10.10.10">
    <property type="entry name" value="Winged helix-like DNA-binding domain superfamily/Winged helix DNA-binding domain"/>
    <property type="match status" value="1"/>
</dbReference>
<keyword evidence="2" id="KW-0863">Zinc-finger</keyword>
<dbReference type="EMBL" id="HBEW01003398">
    <property type="protein sequence ID" value="CAD8580439.1"/>
    <property type="molecule type" value="Transcribed_RNA"/>
</dbReference>
<dbReference type="PANTHER" id="PTHR12802:SF41">
    <property type="entry name" value="BRAHMA ASSOCIATED PROTEIN 155 KDA"/>
    <property type="match status" value="1"/>
</dbReference>
<dbReference type="InterPro" id="IPR017884">
    <property type="entry name" value="SANT_dom"/>
</dbReference>
<reference evidence="12" key="1">
    <citation type="submission" date="2021-01" db="EMBL/GenBank/DDBJ databases">
        <authorList>
            <person name="Corre E."/>
            <person name="Pelletier E."/>
            <person name="Niang G."/>
            <person name="Scheremetjew M."/>
            <person name="Finn R."/>
            <person name="Kale V."/>
            <person name="Holt S."/>
            <person name="Cochrane G."/>
            <person name="Meng A."/>
            <person name="Brown T."/>
            <person name="Cohen L."/>
        </authorList>
    </citation>
    <scope>NUCLEOTIDE SEQUENCE</scope>
    <source>
        <strain evidence="12">Clade-D-RCC2572</strain>
    </source>
</reference>
<keyword evidence="6" id="KW-0804">Transcription</keyword>
<dbReference type="InterPro" id="IPR009057">
    <property type="entry name" value="Homeodomain-like_sf"/>
</dbReference>
<dbReference type="Gene3D" id="3.30.60.90">
    <property type="match status" value="1"/>
</dbReference>
<dbReference type="GO" id="GO:0005634">
    <property type="term" value="C:nucleus"/>
    <property type="evidence" value="ECO:0007669"/>
    <property type="project" value="UniProtKB-ARBA"/>
</dbReference>
<dbReference type="FunFam" id="1.10.10.60:FF:000014">
    <property type="entry name" value="SWI/SNF complex subunit SMARCC2 isoform C"/>
    <property type="match status" value="1"/>
</dbReference>
<dbReference type="InterPro" id="IPR032451">
    <property type="entry name" value="SMARCC_C"/>
</dbReference>
<dbReference type="InterPro" id="IPR001005">
    <property type="entry name" value="SANT/Myb"/>
</dbReference>
<dbReference type="InterPro" id="IPR000433">
    <property type="entry name" value="Znf_ZZ"/>
</dbReference>
<dbReference type="PROSITE" id="PS50090">
    <property type="entry name" value="MYB_LIKE"/>
    <property type="match status" value="1"/>
</dbReference>
<keyword evidence="3" id="KW-0862">Zinc</keyword>
<evidence type="ECO:0000259" key="10">
    <source>
        <dbReference type="PROSITE" id="PS51293"/>
    </source>
</evidence>
<evidence type="ECO:0000256" key="2">
    <source>
        <dbReference type="ARBA" id="ARBA00022771"/>
    </source>
</evidence>
<evidence type="ECO:0008006" key="13">
    <source>
        <dbReference type="Google" id="ProtNLM"/>
    </source>
</evidence>
<evidence type="ECO:0000256" key="6">
    <source>
        <dbReference type="ARBA" id="ARBA00023163"/>
    </source>
</evidence>
<feature type="domain" description="Myb-like" evidence="8">
    <location>
        <begin position="642"/>
        <end position="692"/>
    </location>
</feature>
<dbReference type="Pfam" id="PF00249">
    <property type="entry name" value="Myb_DNA-binding"/>
    <property type="match status" value="1"/>
</dbReference>
<dbReference type="InterPro" id="IPR036388">
    <property type="entry name" value="WH-like_DNA-bd_sf"/>
</dbReference>
<accession>A0A7S0KG13</accession>
<feature type="domain" description="SANT" evidence="10">
    <location>
        <begin position="645"/>
        <end position="696"/>
    </location>
</feature>
<dbReference type="PANTHER" id="PTHR12802">
    <property type="entry name" value="SWI/SNF COMPLEX-RELATED"/>
    <property type="match status" value="1"/>
</dbReference>
<evidence type="ECO:0000256" key="1">
    <source>
        <dbReference type="ARBA" id="ARBA00022723"/>
    </source>
</evidence>
<protein>
    <recommendedName>
        <fullName evidence="13">SWIRM domain-containing protein</fullName>
    </recommendedName>
</protein>
<dbReference type="PROSITE" id="PS51293">
    <property type="entry name" value="SANT"/>
    <property type="match status" value="1"/>
</dbReference>
<keyword evidence="4" id="KW-0805">Transcription regulation</keyword>
<dbReference type="Gene3D" id="1.10.10.60">
    <property type="entry name" value="Homeodomain-like"/>
    <property type="match status" value="1"/>
</dbReference>
<evidence type="ECO:0000259" key="11">
    <source>
        <dbReference type="PROSITE" id="PS52032"/>
    </source>
</evidence>
<sequence>MSSLAKERKFKIRAKDFENAEYARRLDVVLTKLRRFMPTLSPAFDVRALTKQIIDVLTVEDRLLGANGTCARVVTRLPHRLWWDVAPGGALFHALKVYLEYKRDGKLRDGGVSEYGRHEFCEFIERVRQELLALRLMKFVKVHIPDDVEDAEALRRLAREMHAVLALTPNEEGVTHVLKSDDSDDKAADEAAYWRIAQTGTAETSSAKPEHRLHFWFYPDSYDTWYADSSITGKGKAPWPKSASKFVSGEAVRTVRARWLRDSYKFNEWMNDYDYEFDTVASASTSPWEGDVEYGDGSFVFDASCSNISPDAEMLAPSGTDRLAYDVTRRRVTRVHPIVLAAAIQDDGAIIQQDEVSKEVFLAKSLKWENVSAGQLPRHAMPARANDAQPTTSLTEYRVPTHSAWFAWDSTHDIEKAAMPEFFQVEPEDDTHTPEKYIQYRNAMMHAFRDAGREISAEEARRTLKGNEASLARIFRFLERWGLVNWRFALEQDVMKLKYRPLPSIPSITCENDGGAPEVCTLPTIDALKAPLFEFERVKSTTPTGAHALCPFDHGSSAEIVYERRTLDKLFATHKALHEGGATIDFGCNMCGVDLTKGVFYHCVEVDNFDLCTRCYPLGIYPQGKVSGDFVKALYPSFKTIAIDNDEEQWTDAEVLSLLEGIDQYDEDWGSIAENVGSKSADECLKYFLKMPIDDDIIATMDQAVRVPSGSKIGNVGAELPDPSSIPFANAPNPVMAQLAFLTTMLSPRVAAASAKAALNELTSSGPGDVSAERVKAAAGVGLAAAALEAKLLAQDEEHEINRLMSGVIDLQTRKLDLKMQRLSCIDEVLVHEQNFFGISRRGAHASRLEVLARKQHDSERLPKLQARLAELKAQVGLV</sequence>
<dbReference type="PROSITE" id="PS50934">
    <property type="entry name" value="SWIRM"/>
    <property type="match status" value="1"/>
</dbReference>
<dbReference type="PROSITE" id="PS52032">
    <property type="entry name" value="MARR_BRCT_CHROMO"/>
    <property type="match status" value="1"/>
</dbReference>
<dbReference type="CDD" id="cd00167">
    <property type="entry name" value="SANT"/>
    <property type="match status" value="1"/>
</dbReference>
<evidence type="ECO:0000256" key="5">
    <source>
        <dbReference type="ARBA" id="ARBA00023125"/>
    </source>
</evidence>
<dbReference type="InterPro" id="IPR007526">
    <property type="entry name" value="SWIRM"/>
</dbReference>
<keyword evidence="1" id="KW-0479">Metal-binding</keyword>
<dbReference type="AlphaFoldDB" id="A0A7S0KG13"/>
<dbReference type="SMART" id="SM00717">
    <property type="entry name" value="SANT"/>
    <property type="match status" value="1"/>
</dbReference>
<dbReference type="SUPFAM" id="SSF57850">
    <property type="entry name" value="RING/U-box"/>
    <property type="match status" value="1"/>
</dbReference>
<evidence type="ECO:0000259" key="9">
    <source>
        <dbReference type="PROSITE" id="PS50934"/>
    </source>
</evidence>
<dbReference type="Pfam" id="PF00569">
    <property type="entry name" value="ZZ"/>
    <property type="match status" value="1"/>
</dbReference>
<dbReference type="InterPro" id="IPR043145">
    <property type="entry name" value="Znf_ZZ_sf"/>
</dbReference>
<dbReference type="Pfam" id="PF04433">
    <property type="entry name" value="SWIRM"/>
    <property type="match status" value="1"/>
</dbReference>
<proteinExistence type="predicted"/>
<evidence type="ECO:0000256" key="4">
    <source>
        <dbReference type="ARBA" id="ARBA00023015"/>
    </source>
</evidence>
<organism evidence="12">
    <name type="scientific">Ostreococcus mediterraneus</name>
    <dbReference type="NCBI Taxonomy" id="1486918"/>
    <lineage>
        <taxon>Eukaryota</taxon>
        <taxon>Viridiplantae</taxon>
        <taxon>Chlorophyta</taxon>
        <taxon>Mamiellophyceae</taxon>
        <taxon>Mamiellales</taxon>
        <taxon>Bathycoccaceae</taxon>
        <taxon>Ostreococcus</taxon>
    </lineage>
</organism>
<evidence type="ECO:0000256" key="3">
    <source>
        <dbReference type="ARBA" id="ARBA00022833"/>
    </source>
</evidence>
<gene>
    <name evidence="12" type="ORF">OMED0929_LOCUS2803</name>
</gene>
<evidence type="ECO:0000313" key="12">
    <source>
        <dbReference type="EMBL" id="CAD8580439.1"/>
    </source>
</evidence>
<name>A0A7S0KG13_9CHLO</name>
<keyword evidence="5" id="KW-0238">DNA-binding</keyword>
<dbReference type="GO" id="GO:0008270">
    <property type="term" value="F:zinc ion binding"/>
    <property type="evidence" value="ECO:0007669"/>
    <property type="project" value="UniProtKB-KW"/>
</dbReference>
<dbReference type="Pfam" id="PF16495">
    <property type="entry name" value="SWIRM-assoc_1"/>
    <property type="match status" value="1"/>
</dbReference>
<dbReference type="SUPFAM" id="SSF46689">
    <property type="entry name" value="Homeodomain-like"/>
    <property type="match status" value="2"/>
</dbReference>
<dbReference type="InterPro" id="IPR049898">
    <property type="entry name" value="MARR_BRCT_CHROMO"/>
</dbReference>
<dbReference type="GO" id="GO:0003677">
    <property type="term" value="F:DNA binding"/>
    <property type="evidence" value="ECO:0007669"/>
    <property type="project" value="UniProtKB-KW"/>
</dbReference>
<evidence type="ECO:0000256" key="7">
    <source>
        <dbReference type="ARBA" id="ARBA00023242"/>
    </source>
</evidence>
<feature type="domain" description="SWIRM" evidence="9">
    <location>
        <begin position="397"/>
        <end position="495"/>
    </location>
</feature>
<feature type="domain" description="Chromo" evidence="11">
    <location>
        <begin position="2"/>
        <end position="293"/>
    </location>
</feature>
<keyword evidence="7" id="KW-0539">Nucleus</keyword>
<evidence type="ECO:0000259" key="8">
    <source>
        <dbReference type="PROSITE" id="PS50090"/>
    </source>
</evidence>